<dbReference type="Gene3D" id="3.30.429.10">
    <property type="entry name" value="Macrophage Migration Inhibitory Factor"/>
    <property type="match status" value="1"/>
</dbReference>
<reference evidence="1 2" key="1">
    <citation type="submission" date="2020-08" db="EMBL/GenBank/DDBJ databases">
        <title>Sequencing the genomes of 1000 actinobacteria strains.</title>
        <authorList>
            <person name="Klenk H.-P."/>
        </authorList>
    </citation>
    <scope>NUCLEOTIDE SEQUENCE [LARGE SCALE GENOMIC DNA]</scope>
    <source>
        <strain evidence="1 2">DSM 44320</strain>
    </source>
</reference>
<name>A0A7W5UWG6_9ACTN</name>
<dbReference type="EMBL" id="JACIBV010000001">
    <property type="protein sequence ID" value="MBB3724244.1"/>
    <property type="molecule type" value="Genomic_DNA"/>
</dbReference>
<sequence length="148" mass="16544">MPFVELFAPKGALDGERGRRVKERLVAEVMQAEGAPDNEAAREISWLVVNEPQEWFVGGRPIAGQEQPRYVVRVSVPAGSLDDDKRADMIQRITRVLSEGEEDPRRLHDKPVAWVHLIEIADGNWGAMGKIFRFSDIIEYVIGAPVPG</sequence>
<proteinExistence type="predicted"/>
<protein>
    <submittedName>
        <fullName evidence="1">Phenylpyruvate tautomerase PptA (4-oxalocrotonate tautomerase family)</fullName>
    </submittedName>
</protein>
<evidence type="ECO:0000313" key="2">
    <source>
        <dbReference type="Proteomes" id="UP000579945"/>
    </source>
</evidence>
<gene>
    <name evidence="1" type="ORF">FHR33_000104</name>
</gene>
<keyword evidence="2" id="KW-1185">Reference proteome</keyword>
<keyword evidence="1" id="KW-0670">Pyruvate</keyword>
<dbReference type="InterPro" id="IPR014347">
    <property type="entry name" value="Tautomerase/MIF_sf"/>
</dbReference>
<dbReference type="GeneID" id="95386776"/>
<dbReference type="RefSeq" id="WP_183641924.1">
    <property type="nucleotide sequence ID" value="NZ_JACIBV010000001.1"/>
</dbReference>
<dbReference type="SUPFAM" id="SSF55331">
    <property type="entry name" value="Tautomerase/MIF"/>
    <property type="match status" value="1"/>
</dbReference>
<comment type="caution">
    <text evidence="1">The sequence shown here is derived from an EMBL/GenBank/DDBJ whole genome shotgun (WGS) entry which is preliminary data.</text>
</comment>
<dbReference type="AlphaFoldDB" id="A0A7W5UWG6"/>
<evidence type="ECO:0000313" key="1">
    <source>
        <dbReference type="EMBL" id="MBB3724244.1"/>
    </source>
</evidence>
<organism evidence="1 2">
    <name type="scientific">Nonomuraea dietziae</name>
    <dbReference type="NCBI Taxonomy" id="65515"/>
    <lineage>
        <taxon>Bacteria</taxon>
        <taxon>Bacillati</taxon>
        <taxon>Actinomycetota</taxon>
        <taxon>Actinomycetes</taxon>
        <taxon>Streptosporangiales</taxon>
        <taxon>Streptosporangiaceae</taxon>
        <taxon>Nonomuraea</taxon>
    </lineage>
</organism>
<dbReference type="Proteomes" id="UP000579945">
    <property type="component" value="Unassembled WGS sequence"/>
</dbReference>
<accession>A0A7W5UWG6</accession>